<name>A0A415LXZ7_BACT4</name>
<comment type="caution">
    <text evidence="3">The sequence shown here is derived from an EMBL/GenBank/DDBJ whole genome shotgun (WGS) entry which is preliminary data.</text>
</comment>
<evidence type="ECO:0000313" key="4">
    <source>
        <dbReference type="Proteomes" id="UP000283616"/>
    </source>
</evidence>
<feature type="transmembrane region" description="Helical" evidence="2">
    <location>
        <begin position="44"/>
        <end position="66"/>
    </location>
</feature>
<evidence type="ECO:0000256" key="1">
    <source>
        <dbReference type="SAM" id="MobiDB-lite"/>
    </source>
</evidence>
<keyword evidence="2" id="KW-0472">Membrane</keyword>
<feature type="region of interest" description="Disordered" evidence="1">
    <location>
        <begin position="1"/>
        <end position="31"/>
    </location>
</feature>
<keyword evidence="2" id="KW-1133">Transmembrane helix</keyword>
<dbReference type="EMBL" id="QROV01000020">
    <property type="protein sequence ID" value="RHL56402.1"/>
    <property type="molecule type" value="Genomic_DNA"/>
</dbReference>
<protein>
    <submittedName>
        <fullName evidence="3">Uncharacterized protein</fullName>
    </submittedName>
</protein>
<dbReference type="AlphaFoldDB" id="A0A415LXZ7"/>
<keyword evidence="2" id="KW-0812">Transmembrane</keyword>
<gene>
    <name evidence="3" type="ORF">DW011_16980</name>
</gene>
<feature type="compositionally biased region" description="Basic and acidic residues" evidence="1">
    <location>
        <begin position="1"/>
        <end position="12"/>
    </location>
</feature>
<organism evidence="3 4">
    <name type="scientific">Bacteroides thetaiotaomicron</name>
    <dbReference type="NCBI Taxonomy" id="818"/>
    <lineage>
        <taxon>Bacteria</taxon>
        <taxon>Pseudomonadati</taxon>
        <taxon>Bacteroidota</taxon>
        <taxon>Bacteroidia</taxon>
        <taxon>Bacteroidales</taxon>
        <taxon>Bacteroidaceae</taxon>
        <taxon>Bacteroides</taxon>
    </lineage>
</organism>
<dbReference type="Proteomes" id="UP000283616">
    <property type="component" value="Unassembled WGS sequence"/>
</dbReference>
<evidence type="ECO:0000256" key="2">
    <source>
        <dbReference type="SAM" id="Phobius"/>
    </source>
</evidence>
<sequence>MEKDMLKKEAKKPLSPSWHSTSYTQLSRKQVNRPRSLFTHEIRFMVLFIILSCLFSSGISGVLSGISSVNT</sequence>
<evidence type="ECO:0000313" key="3">
    <source>
        <dbReference type="EMBL" id="RHL56402.1"/>
    </source>
</evidence>
<accession>A0A415LXZ7</accession>
<feature type="compositionally biased region" description="Polar residues" evidence="1">
    <location>
        <begin position="17"/>
        <end position="29"/>
    </location>
</feature>
<reference evidence="3 4" key="1">
    <citation type="submission" date="2018-08" db="EMBL/GenBank/DDBJ databases">
        <title>A genome reference for cultivated species of the human gut microbiota.</title>
        <authorList>
            <person name="Zou Y."/>
            <person name="Xue W."/>
            <person name="Luo G."/>
        </authorList>
    </citation>
    <scope>NUCLEOTIDE SEQUENCE [LARGE SCALE GENOMIC DNA]</scope>
    <source>
        <strain evidence="3 4">AF37-12</strain>
    </source>
</reference>
<proteinExistence type="predicted"/>